<reference evidence="2 3" key="1">
    <citation type="journal article" date="2019" name="Int. J. Syst. Evol. Microbiol.">
        <title>The Global Catalogue of Microorganisms (GCM) 10K type strain sequencing project: providing services to taxonomists for standard genome sequencing and annotation.</title>
        <authorList>
            <consortium name="The Broad Institute Genomics Platform"/>
            <consortium name="The Broad Institute Genome Sequencing Center for Infectious Disease"/>
            <person name="Wu L."/>
            <person name="Ma J."/>
        </authorList>
    </citation>
    <scope>NUCLEOTIDE SEQUENCE [LARGE SCALE GENOMIC DNA]</scope>
    <source>
        <strain evidence="2 3">CGMCC 1.3239</strain>
    </source>
</reference>
<dbReference type="Proteomes" id="UP001596442">
    <property type="component" value="Unassembled WGS sequence"/>
</dbReference>
<evidence type="ECO:0000313" key="2">
    <source>
        <dbReference type="EMBL" id="MFC6752855.1"/>
    </source>
</evidence>
<gene>
    <name evidence="2" type="ORF">ACFQEU_05160</name>
</gene>
<dbReference type="RefSeq" id="WP_379779938.1">
    <property type="nucleotide sequence ID" value="NZ_JBHSWW010000045.1"/>
</dbReference>
<evidence type="ECO:0000256" key="1">
    <source>
        <dbReference type="SAM" id="MobiDB-lite"/>
    </source>
</evidence>
<organism evidence="2 3">
    <name type="scientific">Halorubrum tibetense</name>
    <dbReference type="NCBI Taxonomy" id="175631"/>
    <lineage>
        <taxon>Archaea</taxon>
        <taxon>Methanobacteriati</taxon>
        <taxon>Methanobacteriota</taxon>
        <taxon>Stenosarchaea group</taxon>
        <taxon>Halobacteria</taxon>
        <taxon>Halobacteriales</taxon>
        <taxon>Haloferacaceae</taxon>
        <taxon>Halorubrum</taxon>
    </lineage>
</organism>
<keyword evidence="3" id="KW-1185">Reference proteome</keyword>
<comment type="caution">
    <text evidence="2">The sequence shown here is derived from an EMBL/GenBank/DDBJ whole genome shotgun (WGS) entry which is preliminary data.</text>
</comment>
<evidence type="ECO:0000313" key="3">
    <source>
        <dbReference type="Proteomes" id="UP001596442"/>
    </source>
</evidence>
<dbReference type="AlphaFoldDB" id="A0ABD5S8V0"/>
<proteinExistence type="predicted"/>
<name>A0ABD5S8V0_9EURY</name>
<accession>A0ABD5S8V0</accession>
<feature type="region of interest" description="Disordered" evidence="1">
    <location>
        <begin position="1"/>
        <end position="50"/>
    </location>
</feature>
<dbReference type="EMBL" id="JBHSWW010000045">
    <property type="protein sequence ID" value="MFC6752855.1"/>
    <property type="molecule type" value="Genomic_DNA"/>
</dbReference>
<protein>
    <submittedName>
        <fullName evidence="2">Uncharacterized protein</fullName>
    </submittedName>
</protein>
<sequence length="50" mass="5343">MSAHDLSVGIDHPTVVPTNFDRDSRDPEADTVGSPAETPVDEGGDNLRDH</sequence>